<dbReference type="Proteomes" id="UP000784294">
    <property type="component" value="Unassembled WGS sequence"/>
</dbReference>
<dbReference type="EMBL" id="CAAALY010052905">
    <property type="protein sequence ID" value="VEL21750.1"/>
    <property type="molecule type" value="Genomic_DNA"/>
</dbReference>
<comment type="caution">
    <text evidence="1">The sequence shown here is derived from an EMBL/GenBank/DDBJ whole genome shotgun (WGS) entry which is preliminary data.</text>
</comment>
<reference evidence="1" key="1">
    <citation type="submission" date="2018-11" db="EMBL/GenBank/DDBJ databases">
        <authorList>
            <consortium name="Pathogen Informatics"/>
        </authorList>
    </citation>
    <scope>NUCLEOTIDE SEQUENCE</scope>
</reference>
<evidence type="ECO:0000313" key="1">
    <source>
        <dbReference type="EMBL" id="VEL21750.1"/>
    </source>
</evidence>
<gene>
    <name evidence="1" type="ORF">PXEA_LOCUS15190</name>
</gene>
<name>A0A3S5BEV8_9PLAT</name>
<evidence type="ECO:0000313" key="2">
    <source>
        <dbReference type="Proteomes" id="UP000784294"/>
    </source>
</evidence>
<proteinExistence type="predicted"/>
<organism evidence="1 2">
    <name type="scientific">Protopolystoma xenopodis</name>
    <dbReference type="NCBI Taxonomy" id="117903"/>
    <lineage>
        <taxon>Eukaryota</taxon>
        <taxon>Metazoa</taxon>
        <taxon>Spiralia</taxon>
        <taxon>Lophotrochozoa</taxon>
        <taxon>Platyhelminthes</taxon>
        <taxon>Monogenea</taxon>
        <taxon>Polyopisthocotylea</taxon>
        <taxon>Polystomatidea</taxon>
        <taxon>Polystomatidae</taxon>
        <taxon>Protopolystoma</taxon>
    </lineage>
</organism>
<protein>
    <submittedName>
        <fullName evidence="1">Uncharacterized protein</fullName>
    </submittedName>
</protein>
<accession>A0A3S5BEV8</accession>
<sequence length="141" mass="15607">RDSQTGLLLPTAKVVILWDSVHFALDTVLNCRPSTIVPQCVDSNGSAQTNLVLHASEADLSTLNTQDSSPSIGFWEKELYLDISLVLRSLINNFAPPDDPILRVYYINCLSQLVVHASPTDEANAFVPELLKQVNSYDVFF</sequence>
<keyword evidence="2" id="KW-1185">Reference proteome</keyword>
<feature type="non-terminal residue" evidence="1">
    <location>
        <position position="1"/>
    </location>
</feature>
<dbReference type="AlphaFoldDB" id="A0A3S5BEV8"/>